<evidence type="ECO:0000256" key="1">
    <source>
        <dbReference type="ARBA" id="ARBA00022485"/>
    </source>
</evidence>
<feature type="domain" description="4Fe-4S ferredoxin-type" evidence="9">
    <location>
        <begin position="169"/>
        <end position="198"/>
    </location>
</feature>
<dbReference type="RefSeq" id="WP_156273115.1">
    <property type="nucleotide sequence ID" value="NZ_CP046244.1"/>
</dbReference>
<dbReference type="InterPro" id="IPR004155">
    <property type="entry name" value="PBS_lyase_HEAT"/>
</dbReference>
<keyword evidence="11" id="KW-1185">Reference proteome</keyword>
<name>A0A6I5ZSN8_9FIRM</name>
<organism evidence="10 11">
    <name type="scientific">Neomoorella glycerini</name>
    <dbReference type="NCBI Taxonomy" id="55779"/>
    <lineage>
        <taxon>Bacteria</taxon>
        <taxon>Bacillati</taxon>
        <taxon>Bacillota</taxon>
        <taxon>Clostridia</taxon>
        <taxon>Neomoorellales</taxon>
        <taxon>Neomoorellaceae</taxon>
        <taxon>Neomoorella</taxon>
    </lineage>
</organism>
<dbReference type="InterPro" id="IPR016024">
    <property type="entry name" value="ARM-type_fold"/>
</dbReference>
<dbReference type="SUPFAM" id="SSF48371">
    <property type="entry name" value="ARM repeat"/>
    <property type="match status" value="1"/>
</dbReference>
<dbReference type="Gene3D" id="3.30.70.20">
    <property type="match status" value="1"/>
</dbReference>
<dbReference type="PANTHER" id="PTHR30002">
    <property type="entry name" value="EPOXYQUEUOSINE REDUCTASE"/>
    <property type="match status" value="1"/>
</dbReference>
<evidence type="ECO:0000256" key="5">
    <source>
        <dbReference type="ARBA" id="ARBA00022785"/>
    </source>
</evidence>
<dbReference type="Gene3D" id="1.25.10.10">
    <property type="entry name" value="Leucine-rich Repeat Variant"/>
    <property type="match status" value="1"/>
</dbReference>
<evidence type="ECO:0000313" key="11">
    <source>
        <dbReference type="Proteomes" id="UP000425916"/>
    </source>
</evidence>
<dbReference type="GO" id="GO:0008616">
    <property type="term" value="P:tRNA queuosine(34) biosynthetic process"/>
    <property type="evidence" value="ECO:0007669"/>
    <property type="project" value="UniProtKB-KW"/>
</dbReference>
<protein>
    <submittedName>
        <fullName evidence="10">Epoxyqueuosine reductase</fullName>
        <ecNumber evidence="10">1.17.99.6</ecNumber>
    </submittedName>
</protein>
<dbReference type="SUPFAM" id="SSF54862">
    <property type="entry name" value="4Fe-4S ferredoxins"/>
    <property type="match status" value="1"/>
</dbReference>
<dbReference type="NCBIfam" id="TIGR00276">
    <property type="entry name" value="tRNA epoxyqueuosine(34) reductase QueG"/>
    <property type="match status" value="1"/>
</dbReference>
<proteinExistence type="predicted"/>
<evidence type="ECO:0000259" key="9">
    <source>
        <dbReference type="PROSITE" id="PS51379"/>
    </source>
</evidence>
<dbReference type="InterPro" id="IPR017900">
    <property type="entry name" value="4Fe4S_Fe_S_CS"/>
</dbReference>
<dbReference type="Proteomes" id="UP000425916">
    <property type="component" value="Chromosome"/>
</dbReference>
<accession>A0A6I5ZSN8</accession>
<dbReference type="GO" id="GO:0046872">
    <property type="term" value="F:metal ion binding"/>
    <property type="evidence" value="ECO:0007669"/>
    <property type="project" value="UniProtKB-KW"/>
</dbReference>
<dbReference type="PROSITE" id="PS51379">
    <property type="entry name" value="4FE4S_FER_2"/>
    <property type="match status" value="1"/>
</dbReference>
<keyword evidence="8" id="KW-0411">Iron-sulfur</keyword>
<evidence type="ECO:0000313" key="10">
    <source>
        <dbReference type="EMBL" id="QGP92391.1"/>
    </source>
</evidence>
<dbReference type="Pfam" id="PF13484">
    <property type="entry name" value="Fer4_16"/>
    <property type="match status" value="1"/>
</dbReference>
<dbReference type="PANTHER" id="PTHR30002:SF4">
    <property type="entry name" value="EPOXYQUEUOSINE REDUCTASE"/>
    <property type="match status" value="1"/>
</dbReference>
<reference evidence="10 11" key="1">
    <citation type="submission" date="2019-11" db="EMBL/GenBank/DDBJ databases">
        <title>Genome sequence of Moorella glycerini DSM11254.</title>
        <authorList>
            <person name="Poehlein A."/>
            <person name="Boeer T."/>
            <person name="Daniel R."/>
        </authorList>
    </citation>
    <scope>NUCLEOTIDE SEQUENCE [LARGE SCALE GENOMIC DNA]</scope>
    <source>
        <strain evidence="10 11">DSM 11254</strain>
    </source>
</reference>
<evidence type="ECO:0000256" key="2">
    <source>
        <dbReference type="ARBA" id="ARBA00022490"/>
    </source>
</evidence>
<dbReference type="InterPro" id="IPR004453">
    <property type="entry name" value="QueG"/>
</dbReference>
<dbReference type="InterPro" id="IPR017896">
    <property type="entry name" value="4Fe4S_Fe-S-bd"/>
</dbReference>
<dbReference type="SMART" id="SM00567">
    <property type="entry name" value="EZ_HEAT"/>
    <property type="match status" value="2"/>
</dbReference>
<dbReference type="OrthoDB" id="9784571at2"/>
<dbReference type="EMBL" id="CP046244">
    <property type="protein sequence ID" value="QGP92391.1"/>
    <property type="molecule type" value="Genomic_DNA"/>
</dbReference>
<evidence type="ECO:0000256" key="3">
    <source>
        <dbReference type="ARBA" id="ARBA00022694"/>
    </source>
</evidence>
<evidence type="ECO:0000256" key="6">
    <source>
        <dbReference type="ARBA" id="ARBA00023002"/>
    </source>
</evidence>
<evidence type="ECO:0000256" key="8">
    <source>
        <dbReference type="ARBA" id="ARBA00023014"/>
    </source>
</evidence>
<dbReference type="InterPro" id="IPR011989">
    <property type="entry name" value="ARM-like"/>
</dbReference>
<dbReference type="PROSITE" id="PS00198">
    <property type="entry name" value="4FE4S_FER_1"/>
    <property type="match status" value="1"/>
</dbReference>
<keyword evidence="3" id="KW-0819">tRNA processing</keyword>
<keyword evidence="7" id="KW-0408">Iron</keyword>
<dbReference type="AlphaFoldDB" id="A0A6I5ZSN8"/>
<dbReference type="Pfam" id="PF13646">
    <property type="entry name" value="HEAT_2"/>
    <property type="match status" value="1"/>
</dbReference>
<dbReference type="EC" id="1.17.99.6" evidence="10"/>
<keyword evidence="4" id="KW-0479">Metal-binding</keyword>
<evidence type="ECO:0000256" key="4">
    <source>
        <dbReference type="ARBA" id="ARBA00022723"/>
    </source>
</evidence>
<gene>
    <name evidence="10" type="primary">queG</name>
    <name evidence="10" type="ORF">MGLY_17660</name>
</gene>
<dbReference type="Pfam" id="PF08331">
    <property type="entry name" value="QueG_DUF1730"/>
    <property type="match status" value="1"/>
</dbReference>
<keyword evidence="5" id="KW-0671">Queuosine biosynthesis</keyword>
<keyword evidence="2" id="KW-0963">Cytoplasm</keyword>
<sequence length="374" mass="39819">MLATELKDWAVRRGLVLGIAPVRPFERGEAALKWRAERGLRTPFASGRPEERCQPCLLYPAARSLVVVARPHPEPAGPPGPGEGLIARYALGPDYHAVLQGHLRDLAGLLQQGGAGLAAIQVDSGPLLEREAACLAGLGYYGASCNLIIPGLGSGASLGLVITDLELEPGVPLEPAVCEDCGRCLAACPAGALVAPGRLDPERCLSYLTQKRGVIPAELRPLFGRYIWGCDACQEVCPANRRERAALREVARRQEGRVGVVAGGGQELTWPDLATIITMDKEQFNRTFGPTALAWRGKTVLQRNAAIALGNLGDPGAMASLAQALRAPAAMLRGHAAWALGRLGAAGRPALEKARREETDPWVRREIEQALAFL</sequence>
<keyword evidence="1" id="KW-0004">4Fe-4S</keyword>
<dbReference type="GO" id="GO:0051539">
    <property type="term" value="F:4 iron, 4 sulfur cluster binding"/>
    <property type="evidence" value="ECO:0007669"/>
    <property type="project" value="UniProtKB-KW"/>
</dbReference>
<evidence type="ECO:0000256" key="7">
    <source>
        <dbReference type="ARBA" id="ARBA00023004"/>
    </source>
</evidence>
<dbReference type="GO" id="GO:0052693">
    <property type="term" value="F:epoxyqueuosine reductase activity"/>
    <property type="evidence" value="ECO:0007669"/>
    <property type="project" value="UniProtKB-EC"/>
</dbReference>
<keyword evidence="6 10" id="KW-0560">Oxidoreductase</keyword>
<dbReference type="InterPro" id="IPR013542">
    <property type="entry name" value="QueG_DUF1730"/>
</dbReference>